<comment type="caution">
    <text evidence="8">The sequence shown here is derived from an EMBL/GenBank/DDBJ whole genome shotgun (WGS) entry which is preliminary data.</text>
</comment>
<evidence type="ECO:0000256" key="5">
    <source>
        <dbReference type="SAM" id="MobiDB-lite"/>
    </source>
</evidence>
<dbReference type="PROSITE" id="PS00518">
    <property type="entry name" value="ZF_RING_1"/>
    <property type="match status" value="1"/>
</dbReference>
<evidence type="ECO:0000256" key="1">
    <source>
        <dbReference type="ARBA" id="ARBA00022723"/>
    </source>
</evidence>
<dbReference type="InterPro" id="IPR017907">
    <property type="entry name" value="Znf_RING_CS"/>
</dbReference>
<dbReference type="CDD" id="cd16574">
    <property type="entry name" value="RING-HC_Topors"/>
    <property type="match status" value="1"/>
</dbReference>
<dbReference type="InterPro" id="IPR011011">
    <property type="entry name" value="Znf_FYVE_PHD"/>
</dbReference>
<keyword evidence="3" id="KW-0862">Zinc</keyword>
<dbReference type="InterPro" id="IPR001841">
    <property type="entry name" value="Znf_RING"/>
</dbReference>
<dbReference type="Gene3D" id="3.30.40.10">
    <property type="entry name" value="Zinc/RING finger domain, C3HC4 (zinc finger)"/>
    <property type="match status" value="2"/>
</dbReference>
<dbReference type="InterPro" id="IPR013083">
    <property type="entry name" value="Znf_RING/FYVE/PHD"/>
</dbReference>
<dbReference type="PANTHER" id="PTHR47177:SF4">
    <property type="entry name" value="OS06G0283200 PROTEIN"/>
    <property type="match status" value="1"/>
</dbReference>
<dbReference type="Pfam" id="PF00628">
    <property type="entry name" value="PHD"/>
    <property type="match status" value="1"/>
</dbReference>
<dbReference type="SUPFAM" id="SSF57850">
    <property type="entry name" value="RING/U-box"/>
    <property type="match status" value="1"/>
</dbReference>
<dbReference type="PROSITE" id="PS50016">
    <property type="entry name" value="ZF_PHD_2"/>
    <property type="match status" value="1"/>
</dbReference>
<evidence type="ECO:0000259" key="6">
    <source>
        <dbReference type="PROSITE" id="PS50016"/>
    </source>
</evidence>
<proteinExistence type="predicted"/>
<dbReference type="PANTHER" id="PTHR47177">
    <property type="entry name" value="F18C1.6 PROTEIN"/>
    <property type="match status" value="1"/>
</dbReference>
<feature type="compositionally biased region" description="Basic and acidic residues" evidence="5">
    <location>
        <begin position="1"/>
        <end position="10"/>
    </location>
</feature>
<dbReference type="InterPro" id="IPR019787">
    <property type="entry name" value="Znf_PHD-finger"/>
</dbReference>
<feature type="domain" description="PHD-type" evidence="6">
    <location>
        <begin position="161"/>
        <end position="210"/>
    </location>
</feature>
<dbReference type="GO" id="GO:0008270">
    <property type="term" value="F:zinc ion binding"/>
    <property type="evidence" value="ECO:0007669"/>
    <property type="project" value="UniProtKB-KW"/>
</dbReference>
<dbReference type="Pfam" id="PF13639">
    <property type="entry name" value="zf-RING_2"/>
    <property type="match status" value="1"/>
</dbReference>
<dbReference type="Proteomes" id="UP000092600">
    <property type="component" value="Unassembled WGS sequence"/>
</dbReference>
<evidence type="ECO:0000256" key="2">
    <source>
        <dbReference type="ARBA" id="ARBA00022771"/>
    </source>
</evidence>
<keyword evidence="2 4" id="KW-0863">Zinc-finger</keyword>
<evidence type="ECO:0000313" key="9">
    <source>
        <dbReference type="Proteomes" id="UP000092600"/>
    </source>
</evidence>
<dbReference type="SMART" id="SM00249">
    <property type="entry name" value="PHD"/>
    <property type="match status" value="1"/>
</dbReference>
<dbReference type="SUPFAM" id="SSF57903">
    <property type="entry name" value="FYVE/PHD zinc finger"/>
    <property type="match status" value="1"/>
</dbReference>
<protein>
    <submittedName>
        <fullName evidence="8">PHD and RING finger domain-containing protein 1</fullName>
    </submittedName>
</protein>
<dbReference type="SMART" id="SM00184">
    <property type="entry name" value="RING"/>
    <property type="match status" value="2"/>
</dbReference>
<name>A0A199UMD4_ANACO</name>
<dbReference type="InterPro" id="IPR058746">
    <property type="entry name" value="Znf_RING-type_Topors"/>
</dbReference>
<dbReference type="InterPro" id="IPR001965">
    <property type="entry name" value="Znf_PHD"/>
</dbReference>
<sequence>MVGELGHELRASPAKRPKTLDTPHGCSAKGKEKMEEPDPDAVEESSSAASAAAPGDLYPAAAEAAAEEEEEEECGICLSGGGRSIRGRVDSCDHYFCFVCIMEWAKIESRCPLCKRRFQSIRRPPMPGVFPSERVVDVAVRDQVYHPLGNESTRLADPYANTSCSLCHSSSDEELLLLCDLCDSAAHTYCVGLGATVPEGDWYCPDCAVSRNEHSKNQFDDESYNREKESTCQIRAYVPSISIFDIVADEDTSDSSSRYTGRQILETQRYDRESPSKSTSQINKVEIGARTLQNCRNLHERIRTLRENWNALREGSLEFSSNFIDSSIVSERGKVSGRTTAGVIKQQDSLLAIDEEVINSGVSSKKAKCAGSRDVNKAWKMMEIAKSINGKKLPTKSDNHLSSSSTKSFFREAEICSGSSLVESKTANNLVVKMGRSRNNGSSLELVHQKYEHYDHGKQTWDMHATNEAHYFNFSPTKAHLSLYTEESSLMRDKFSFCDLESYSQKKVNDTTFHDSSIGCSRNNNATGDVGPLDKLENHILAKDRPVGNAKLEARTRIDDRLPRKVGSTMNDTAKGEIQSLVKLNLKLLNKDKRLGADSFREVARIATHTILAACGLEHSRSSARPFSRSVCKHSEKVKQLRKCNLMPSSCRECFYTFVQEVFRRKMNQPFAEQKALLRIRMYPMSVHGADREGTSQTSCEEWTDSPEARLPAAAGQGIPWNNPNPFVLL</sequence>
<feature type="compositionally biased region" description="Low complexity" evidence="5">
    <location>
        <begin position="44"/>
        <end position="54"/>
    </location>
</feature>
<gene>
    <name evidence="8" type="ORF">ACMD2_00864</name>
</gene>
<dbReference type="EMBL" id="LSRQ01006666">
    <property type="protein sequence ID" value="OAY65750.1"/>
    <property type="molecule type" value="Genomic_DNA"/>
</dbReference>
<accession>A0A199UMD4</accession>
<evidence type="ECO:0000313" key="8">
    <source>
        <dbReference type="EMBL" id="OAY65750.1"/>
    </source>
</evidence>
<evidence type="ECO:0000256" key="3">
    <source>
        <dbReference type="ARBA" id="ARBA00022833"/>
    </source>
</evidence>
<feature type="region of interest" description="Disordered" evidence="5">
    <location>
        <begin position="1"/>
        <end position="54"/>
    </location>
</feature>
<keyword evidence="1" id="KW-0479">Metal-binding</keyword>
<dbReference type="AlphaFoldDB" id="A0A199UMD4"/>
<reference evidence="8 9" key="1">
    <citation type="journal article" date="2016" name="DNA Res.">
        <title>The draft genome of MD-2 pineapple using hybrid error correction of long reads.</title>
        <authorList>
            <person name="Redwan R.M."/>
            <person name="Saidin A."/>
            <person name="Kumar S.V."/>
        </authorList>
    </citation>
    <scope>NUCLEOTIDE SEQUENCE [LARGE SCALE GENOMIC DNA]</scope>
    <source>
        <strain evidence="9">cv. MD2</strain>
        <tissue evidence="8">Leaf</tissue>
    </source>
</reference>
<dbReference type="STRING" id="4615.A0A199UMD4"/>
<dbReference type="PROSITE" id="PS50089">
    <property type="entry name" value="ZF_RING_2"/>
    <property type="match status" value="1"/>
</dbReference>
<feature type="domain" description="RING-type" evidence="7">
    <location>
        <begin position="74"/>
        <end position="115"/>
    </location>
</feature>
<organism evidence="8 9">
    <name type="scientific">Ananas comosus</name>
    <name type="common">Pineapple</name>
    <name type="synonym">Ananas ananas</name>
    <dbReference type="NCBI Taxonomy" id="4615"/>
    <lineage>
        <taxon>Eukaryota</taxon>
        <taxon>Viridiplantae</taxon>
        <taxon>Streptophyta</taxon>
        <taxon>Embryophyta</taxon>
        <taxon>Tracheophyta</taxon>
        <taxon>Spermatophyta</taxon>
        <taxon>Magnoliopsida</taxon>
        <taxon>Liliopsida</taxon>
        <taxon>Poales</taxon>
        <taxon>Bromeliaceae</taxon>
        <taxon>Bromelioideae</taxon>
        <taxon>Ananas</taxon>
    </lineage>
</organism>
<evidence type="ECO:0000259" key="7">
    <source>
        <dbReference type="PROSITE" id="PS50089"/>
    </source>
</evidence>
<evidence type="ECO:0000256" key="4">
    <source>
        <dbReference type="PROSITE-ProRule" id="PRU00175"/>
    </source>
</evidence>